<gene>
    <name evidence="2" type="ORF">B0I33_112211</name>
</gene>
<feature type="compositionally biased region" description="Pro residues" evidence="1">
    <location>
        <begin position="117"/>
        <end position="126"/>
    </location>
</feature>
<sequence length="399" mass="40686">MPIDTRIEGDPASVTEVAAWVRDALASRVTDTASKIYDARNNADAGWHGPAAEVFRDRMTQGAQLTDEFAGTARKMAQKFDELAADPRRAKAEMERIRGEASEAGLTVDRSMIHDPGPAPGAPGPQPTGDAATPEAMQAYHDAVRAQQAHDARVSAYEQARNDADAVRRAWQGSVETIAAEANSVGPKAWLTVSDVAGNTIAAAAGARYSSFLLEGARNYADDAAQALRHVRAYGDVVLDHKGFYTQLDRAQASTRASAALTDDATRATSRAKVSGLRLGGALAVGGIAYDIAHGKPVDQAIVSGGAGFAASVGAGAAVGTVIGGPVGTAVGAVIGAGVGVFTSGMVDSLYENGIGAVGQAIDDGAKAVTDTLEVVGDGIGDAASAVAGGVKEAWDAIF</sequence>
<organism evidence="2 3">
    <name type="scientific">Prauserella shujinwangii</name>
    <dbReference type="NCBI Taxonomy" id="1453103"/>
    <lineage>
        <taxon>Bacteria</taxon>
        <taxon>Bacillati</taxon>
        <taxon>Actinomycetota</taxon>
        <taxon>Actinomycetes</taxon>
        <taxon>Pseudonocardiales</taxon>
        <taxon>Pseudonocardiaceae</taxon>
        <taxon>Prauserella</taxon>
    </lineage>
</organism>
<accession>A0A2T0LMM8</accession>
<evidence type="ECO:0000313" key="2">
    <source>
        <dbReference type="EMBL" id="PRX44333.1"/>
    </source>
</evidence>
<feature type="region of interest" description="Disordered" evidence="1">
    <location>
        <begin position="111"/>
        <end position="133"/>
    </location>
</feature>
<reference evidence="2 3" key="1">
    <citation type="submission" date="2018-03" db="EMBL/GenBank/DDBJ databases">
        <title>Genomic Encyclopedia of Type Strains, Phase III (KMG-III): the genomes of soil and plant-associated and newly described type strains.</title>
        <authorList>
            <person name="Whitman W."/>
        </authorList>
    </citation>
    <scope>NUCLEOTIDE SEQUENCE [LARGE SCALE GENOMIC DNA]</scope>
    <source>
        <strain evidence="2 3">CGMCC 4.7125</strain>
    </source>
</reference>
<comment type="caution">
    <text evidence="2">The sequence shown here is derived from an EMBL/GenBank/DDBJ whole genome shotgun (WGS) entry which is preliminary data.</text>
</comment>
<dbReference type="OrthoDB" id="3296722at2"/>
<evidence type="ECO:0000256" key="1">
    <source>
        <dbReference type="SAM" id="MobiDB-lite"/>
    </source>
</evidence>
<name>A0A2T0LMM8_9PSEU</name>
<proteinExistence type="predicted"/>
<dbReference type="EMBL" id="PVNH01000012">
    <property type="protein sequence ID" value="PRX44333.1"/>
    <property type="molecule type" value="Genomic_DNA"/>
</dbReference>
<evidence type="ECO:0008006" key="4">
    <source>
        <dbReference type="Google" id="ProtNLM"/>
    </source>
</evidence>
<protein>
    <recommendedName>
        <fullName evidence="4">WXG100 family type VII secretion target</fullName>
    </recommendedName>
</protein>
<dbReference type="Proteomes" id="UP000238362">
    <property type="component" value="Unassembled WGS sequence"/>
</dbReference>
<dbReference type="AlphaFoldDB" id="A0A2T0LMM8"/>
<keyword evidence="3" id="KW-1185">Reference proteome</keyword>
<evidence type="ECO:0000313" key="3">
    <source>
        <dbReference type="Proteomes" id="UP000238362"/>
    </source>
</evidence>
<dbReference type="RefSeq" id="WP_106181652.1">
    <property type="nucleotide sequence ID" value="NZ_PVNH01000012.1"/>
</dbReference>